<dbReference type="Pfam" id="PF03466">
    <property type="entry name" value="LysR_substrate"/>
    <property type="match status" value="1"/>
</dbReference>
<protein>
    <submittedName>
        <fullName evidence="6">LysR family transcriptional regulator</fullName>
    </submittedName>
</protein>
<dbReference type="InterPro" id="IPR036390">
    <property type="entry name" value="WH_DNA-bd_sf"/>
</dbReference>
<evidence type="ECO:0000313" key="7">
    <source>
        <dbReference type="Proteomes" id="UP000257706"/>
    </source>
</evidence>
<keyword evidence="2" id="KW-0805">Transcription regulation</keyword>
<evidence type="ECO:0000256" key="1">
    <source>
        <dbReference type="ARBA" id="ARBA00009437"/>
    </source>
</evidence>
<dbReference type="InterPro" id="IPR036388">
    <property type="entry name" value="WH-like_DNA-bd_sf"/>
</dbReference>
<dbReference type="Proteomes" id="UP000257706">
    <property type="component" value="Unassembled WGS sequence"/>
</dbReference>
<feature type="domain" description="HTH lysR-type" evidence="5">
    <location>
        <begin position="3"/>
        <end position="60"/>
    </location>
</feature>
<dbReference type="Pfam" id="PF00126">
    <property type="entry name" value="HTH_1"/>
    <property type="match status" value="1"/>
</dbReference>
<dbReference type="CDD" id="cd08432">
    <property type="entry name" value="PBP2_GcdR_TrpI_HvrB_AmpR_like"/>
    <property type="match status" value="1"/>
</dbReference>
<comment type="caution">
    <text evidence="6">The sequence shown here is derived from an EMBL/GenBank/DDBJ whole genome shotgun (WGS) entry which is preliminary data.</text>
</comment>
<dbReference type="GO" id="GO:0006351">
    <property type="term" value="P:DNA-templated transcription"/>
    <property type="evidence" value="ECO:0007669"/>
    <property type="project" value="TreeGrafter"/>
</dbReference>
<dbReference type="GO" id="GO:0043565">
    <property type="term" value="F:sequence-specific DNA binding"/>
    <property type="evidence" value="ECO:0007669"/>
    <property type="project" value="TreeGrafter"/>
</dbReference>
<evidence type="ECO:0000256" key="2">
    <source>
        <dbReference type="ARBA" id="ARBA00023015"/>
    </source>
</evidence>
<dbReference type="NCBIfam" id="NF008352">
    <property type="entry name" value="PRK11139.1"/>
    <property type="match status" value="1"/>
</dbReference>
<dbReference type="InterPro" id="IPR058163">
    <property type="entry name" value="LysR-type_TF_proteobact-type"/>
</dbReference>
<gene>
    <name evidence="6" type="ORF">DCK97_18070</name>
</gene>
<accession>A0A3B9INP8</accession>
<comment type="similarity">
    <text evidence="1">Belongs to the LysR transcriptional regulatory family.</text>
</comment>
<evidence type="ECO:0000313" key="6">
    <source>
        <dbReference type="EMBL" id="HAE49328.1"/>
    </source>
</evidence>
<evidence type="ECO:0000256" key="4">
    <source>
        <dbReference type="ARBA" id="ARBA00023163"/>
    </source>
</evidence>
<dbReference type="InterPro" id="IPR005119">
    <property type="entry name" value="LysR_subst-bd"/>
</dbReference>
<dbReference type="EMBL" id="DMAI01000297">
    <property type="protein sequence ID" value="HAE49328.1"/>
    <property type="molecule type" value="Genomic_DNA"/>
</dbReference>
<evidence type="ECO:0000259" key="5">
    <source>
        <dbReference type="PROSITE" id="PS50931"/>
    </source>
</evidence>
<dbReference type="SUPFAM" id="SSF53850">
    <property type="entry name" value="Periplasmic binding protein-like II"/>
    <property type="match status" value="1"/>
</dbReference>
<keyword evidence="3" id="KW-0238">DNA-binding</keyword>
<proteinExistence type="inferred from homology"/>
<dbReference type="PRINTS" id="PR00039">
    <property type="entry name" value="HTHLYSR"/>
</dbReference>
<name>A0A3B9INP8_9PROT</name>
<dbReference type="PROSITE" id="PS50931">
    <property type="entry name" value="HTH_LYSR"/>
    <property type="match status" value="1"/>
</dbReference>
<dbReference type="InterPro" id="IPR000847">
    <property type="entry name" value="LysR_HTH_N"/>
</dbReference>
<dbReference type="AlphaFoldDB" id="A0A3B9INP8"/>
<evidence type="ECO:0000256" key="3">
    <source>
        <dbReference type="ARBA" id="ARBA00023125"/>
    </source>
</evidence>
<dbReference type="PANTHER" id="PTHR30537">
    <property type="entry name" value="HTH-TYPE TRANSCRIPTIONAL REGULATOR"/>
    <property type="match status" value="1"/>
</dbReference>
<sequence>MFPSMRALRAVEAAARHRSFTGAATELGLTHGAVAQQVRGLEADLGRRLFERQGHEMVPTNACAELATAIRQILATLDAALRQAGGRPSTGTLTISTLPAFATRWLIPRLPGFTSRYPDIDVAVRATQELEPPGRDGIVAAIRYGRGPWPGLAVRRLFGEQLFPVCAPGFQDGRLPERPADLATLPLLRHPRQPWSPWFQAVGLRLPEPARGPLFSEMALLLEAAAAGQGIALARAALVEGDLASGRLVRLFDIDCPDQFAYHLVWRMAEDEDPRLAAFTAWLDEVTAGPPQDDRLHSDRSQGR</sequence>
<dbReference type="SUPFAM" id="SSF46785">
    <property type="entry name" value="Winged helix' DNA-binding domain"/>
    <property type="match status" value="1"/>
</dbReference>
<dbReference type="Gene3D" id="1.10.10.10">
    <property type="entry name" value="Winged helix-like DNA-binding domain superfamily/Winged helix DNA-binding domain"/>
    <property type="match status" value="1"/>
</dbReference>
<dbReference type="GO" id="GO:0003700">
    <property type="term" value="F:DNA-binding transcription factor activity"/>
    <property type="evidence" value="ECO:0007669"/>
    <property type="project" value="InterPro"/>
</dbReference>
<keyword evidence="4" id="KW-0804">Transcription</keyword>
<reference evidence="6 7" key="1">
    <citation type="journal article" date="2018" name="Nat. Biotechnol.">
        <title>A standardized bacterial taxonomy based on genome phylogeny substantially revises the tree of life.</title>
        <authorList>
            <person name="Parks D.H."/>
            <person name="Chuvochina M."/>
            <person name="Waite D.W."/>
            <person name="Rinke C."/>
            <person name="Skarshewski A."/>
            <person name="Chaumeil P.A."/>
            <person name="Hugenholtz P."/>
        </authorList>
    </citation>
    <scope>NUCLEOTIDE SEQUENCE [LARGE SCALE GENOMIC DNA]</scope>
    <source>
        <strain evidence="6">UBA8739</strain>
    </source>
</reference>
<dbReference type="Gene3D" id="3.40.190.10">
    <property type="entry name" value="Periplasmic binding protein-like II"/>
    <property type="match status" value="2"/>
</dbReference>
<dbReference type="PANTHER" id="PTHR30537:SF79">
    <property type="entry name" value="TRANSCRIPTIONAL REGULATOR-RELATED"/>
    <property type="match status" value="1"/>
</dbReference>
<organism evidence="6 7">
    <name type="scientific">Tistrella mobilis</name>
    <dbReference type="NCBI Taxonomy" id="171437"/>
    <lineage>
        <taxon>Bacteria</taxon>
        <taxon>Pseudomonadati</taxon>
        <taxon>Pseudomonadota</taxon>
        <taxon>Alphaproteobacteria</taxon>
        <taxon>Geminicoccales</taxon>
        <taxon>Geminicoccaceae</taxon>
        <taxon>Tistrella</taxon>
    </lineage>
</organism>